<organism evidence="5 6">
    <name type="scientific">Amycolatopsis marina</name>
    <dbReference type="NCBI Taxonomy" id="490629"/>
    <lineage>
        <taxon>Bacteria</taxon>
        <taxon>Bacillati</taxon>
        <taxon>Actinomycetota</taxon>
        <taxon>Actinomycetes</taxon>
        <taxon>Pseudonocardiales</taxon>
        <taxon>Pseudonocardiaceae</taxon>
        <taxon>Amycolatopsis</taxon>
    </lineage>
</organism>
<keyword evidence="2" id="KW-0238">DNA-binding</keyword>
<feature type="domain" description="HTH hxlR-type" evidence="4">
    <location>
        <begin position="10"/>
        <end position="108"/>
    </location>
</feature>
<dbReference type="OrthoDB" id="9792527at2"/>
<dbReference type="AlphaFoldDB" id="A0A1I0ZHW2"/>
<dbReference type="InterPro" id="IPR002577">
    <property type="entry name" value="HTH_HxlR"/>
</dbReference>
<evidence type="ECO:0000259" key="4">
    <source>
        <dbReference type="PROSITE" id="PS51118"/>
    </source>
</evidence>
<name>A0A1I0ZHW2_9PSEU</name>
<gene>
    <name evidence="5" type="ORF">SAMN05216266_1078</name>
</gene>
<keyword evidence="1" id="KW-0805">Transcription regulation</keyword>
<dbReference type="PROSITE" id="PS51118">
    <property type="entry name" value="HTH_HXLR"/>
    <property type="match status" value="1"/>
</dbReference>
<dbReference type="GO" id="GO:0003677">
    <property type="term" value="F:DNA binding"/>
    <property type="evidence" value="ECO:0007669"/>
    <property type="project" value="UniProtKB-KW"/>
</dbReference>
<dbReference type="InterPro" id="IPR036388">
    <property type="entry name" value="WH-like_DNA-bd_sf"/>
</dbReference>
<accession>A0A1I0ZHW2</accession>
<dbReference type="SUPFAM" id="SSF55718">
    <property type="entry name" value="SCP-like"/>
    <property type="match status" value="1"/>
</dbReference>
<dbReference type="Gene3D" id="1.10.10.10">
    <property type="entry name" value="Winged helix-like DNA-binding domain superfamily/Winged helix DNA-binding domain"/>
    <property type="match status" value="1"/>
</dbReference>
<keyword evidence="6" id="KW-1185">Reference proteome</keyword>
<evidence type="ECO:0000313" key="6">
    <source>
        <dbReference type="Proteomes" id="UP000243799"/>
    </source>
</evidence>
<keyword evidence="3" id="KW-0804">Transcription</keyword>
<reference evidence="6" key="1">
    <citation type="submission" date="2016-10" db="EMBL/GenBank/DDBJ databases">
        <authorList>
            <person name="Varghese N."/>
            <person name="Submissions S."/>
        </authorList>
    </citation>
    <scope>NUCLEOTIDE SEQUENCE [LARGE SCALE GENOMIC DNA]</scope>
    <source>
        <strain evidence="6">CGMCC 4.3568</strain>
    </source>
</reference>
<dbReference type="Gene3D" id="3.30.1050.10">
    <property type="entry name" value="SCP2 sterol-binding domain"/>
    <property type="match status" value="1"/>
</dbReference>
<dbReference type="RefSeq" id="WP_091673301.1">
    <property type="nucleotide sequence ID" value="NZ_FOKG01000007.1"/>
</dbReference>
<dbReference type="STRING" id="490629.SAMN05216266_1078"/>
<evidence type="ECO:0000256" key="1">
    <source>
        <dbReference type="ARBA" id="ARBA00023015"/>
    </source>
</evidence>
<dbReference type="InterPro" id="IPR036390">
    <property type="entry name" value="WH_DNA-bd_sf"/>
</dbReference>
<protein>
    <submittedName>
        <fullName evidence="5">Transcriptional regulator, HxlR family</fullName>
    </submittedName>
</protein>
<dbReference type="Proteomes" id="UP000243799">
    <property type="component" value="Unassembled WGS sequence"/>
</dbReference>
<evidence type="ECO:0000256" key="3">
    <source>
        <dbReference type="ARBA" id="ARBA00023163"/>
    </source>
</evidence>
<sequence>MTGRTYGQYCGLARALELVGERWAMLVVRDLLLGPKRYADLRETLYRIPPSMLSARLNELEQAGVVRRRVLANLDAAVVYELTDYGSELETIVLQLGLWGARSLGDMAEDDIFTLDSAVLSLYTTFRPDMAVGFRATYQVHYGPSIVVHAMVDDGALKAAEGAHPDADVVIDVLGPFKAVLTGALSPREASDAGLIRVSGDLDLLDRFGDLFRIPPAPVPTEGLVVR</sequence>
<dbReference type="PANTHER" id="PTHR33204">
    <property type="entry name" value="TRANSCRIPTIONAL REGULATOR, MARR FAMILY"/>
    <property type="match status" value="1"/>
</dbReference>
<evidence type="ECO:0000256" key="2">
    <source>
        <dbReference type="ARBA" id="ARBA00023125"/>
    </source>
</evidence>
<dbReference type="Pfam" id="PF01638">
    <property type="entry name" value="HxlR"/>
    <property type="match status" value="1"/>
</dbReference>
<dbReference type="SUPFAM" id="SSF46785">
    <property type="entry name" value="Winged helix' DNA-binding domain"/>
    <property type="match status" value="1"/>
</dbReference>
<dbReference type="PANTHER" id="PTHR33204:SF18">
    <property type="entry name" value="TRANSCRIPTIONAL REGULATORY PROTEIN"/>
    <property type="match status" value="1"/>
</dbReference>
<dbReference type="EMBL" id="FOKG01000007">
    <property type="protein sequence ID" value="SFB25235.1"/>
    <property type="molecule type" value="Genomic_DNA"/>
</dbReference>
<proteinExistence type="predicted"/>
<evidence type="ECO:0000313" key="5">
    <source>
        <dbReference type="EMBL" id="SFB25235.1"/>
    </source>
</evidence>
<dbReference type="InterPro" id="IPR036527">
    <property type="entry name" value="SCP2_sterol-bd_dom_sf"/>
</dbReference>